<dbReference type="EMBL" id="QMDV01000003">
    <property type="protein sequence ID" value="RAU82212.1"/>
    <property type="molecule type" value="Genomic_DNA"/>
</dbReference>
<dbReference type="GO" id="GO:0009279">
    <property type="term" value="C:cell outer membrane"/>
    <property type="evidence" value="ECO:0007669"/>
    <property type="project" value="UniProtKB-SubCell"/>
</dbReference>
<evidence type="ECO:0000256" key="1">
    <source>
        <dbReference type="ARBA" id="ARBA00004571"/>
    </source>
</evidence>
<dbReference type="InterPro" id="IPR036942">
    <property type="entry name" value="Beta-barrel_TonB_sf"/>
</dbReference>
<keyword evidence="6" id="KW-0998">Cell outer membrane</keyword>
<dbReference type="Gene3D" id="2.60.40.1120">
    <property type="entry name" value="Carboxypeptidase-like, regulatory domain"/>
    <property type="match status" value="1"/>
</dbReference>
<keyword evidence="2" id="KW-0813">Transport</keyword>
<gene>
    <name evidence="9" type="ORF">DP923_10470</name>
</gene>
<dbReference type="Pfam" id="PF25183">
    <property type="entry name" value="OMP_b-brl_4"/>
    <property type="match status" value="1"/>
</dbReference>
<keyword evidence="7" id="KW-0732">Signal</keyword>
<evidence type="ECO:0000259" key="8">
    <source>
        <dbReference type="Pfam" id="PF25183"/>
    </source>
</evidence>
<evidence type="ECO:0000256" key="3">
    <source>
        <dbReference type="ARBA" id="ARBA00022452"/>
    </source>
</evidence>
<evidence type="ECO:0000256" key="6">
    <source>
        <dbReference type="ARBA" id="ARBA00023237"/>
    </source>
</evidence>
<reference evidence="9 10" key="1">
    <citation type="submission" date="2018-06" db="EMBL/GenBank/DDBJ databases">
        <authorList>
            <person name="Liu Z.-W."/>
        </authorList>
    </citation>
    <scope>NUCLEOTIDE SEQUENCE [LARGE SCALE GENOMIC DNA]</scope>
    <source>
        <strain evidence="9 10">2b14</strain>
    </source>
</reference>
<dbReference type="InterPro" id="IPR057601">
    <property type="entry name" value="Oar-like_b-barrel"/>
</dbReference>
<evidence type="ECO:0000256" key="7">
    <source>
        <dbReference type="SAM" id="SignalP"/>
    </source>
</evidence>
<dbReference type="Gene3D" id="2.40.170.20">
    <property type="entry name" value="TonB-dependent receptor, beta-barrel domain"/>
    <property type="match status" value="1"/>
</dbReference>
<comment type="caution">
    <text evidence="9">The sequence shown here is derived from an EMBL/GenBank/DDBJ whole genome shotgun (WGS) entry which is preliminary data.</text>
</comment>
<protein>
    <submittedName>
        <fullName evidence="9">TonB-dependent receptor</fullName>
    </submittedName>
</protein>
<evidence type="ECO:0000313" key="9">
    <source>
        <dbReference type="EMBL" id="RAU82212.1"/>
    </source>
</evidence>
<evidence type="ECO:0000256" key="5">
    <source>
        <dbReference type="ARBA" id="ARBA00023136"/>
    </source>
</evidence>
<keyword evidence="5" id="KW-0472">Membrane</keyword>
<dbReference type="InterPro" id="IPR008969">
    <property type="entry name" value="CarboxyPept-like_regulatory"/>
</dbReference>
<dbReference type="SUPFAM" id="SSF49464">
    <property type="entry name" value="Carboxypeptidase regulatory domain-like"/>
    <property type="match status" value="1"/>
</dbReference>
<evidence type="ECO:0000256" key="4">
    <source>
        <dbReference type="ARBA" id="ARBA00022692"/>
    </source>
</evidence>
<dbReference type="SUPFAM" id="SSF56935">
    <property type="entry name" value="Porins"/>
    <property type="match status" value="1"/>
</dbReference>
<keyword evidence="9" id="KW-0675">Receptor</keyword>
<comment type="subcellular location">
    <subcellularLocation>
        <location evidence="1">Cell outer membrane</location>
        <topology evidence="1">Multi-pass membrane protein</topology>
    </subcellularLocation>
</comment>
<reference evidence="9 10" key="2">
    <citation type="submission" date="2018-07" db="EMBL/GenBank/DDBJ databases">
        <title>Pontibacter sp. 2b14 genomic sequence and assembly.</title>
        <authorList>
            <person name="Du Z.-J."/>
        </authorList>
    </citation>
    <scope>NUCLEOTIDE SEQUENCE [LARGE SCALE GENOMIC DNA]</scope>
    <source>
        <strain evidence="9 10">2b14</strain>
    </source>
</reference>
<dbReference type="Proteomes" id="UP000251692">
    <property type="component" value="Unassembled WGS sequence"/>
</dbReference>
<proteinExistence type="predicted"/>
<keyword evidence="10" id="KW-1185">Reference proteome</keyword>
<organism evidence="9 10">
    <name type="scientific">Pontibacter arcticus</name>
    <dbReference type="NCBI Taxonomy" id="2080288"/>
    <lineage>
        <taxon>Bacteria</taxon>
        <taxon>Pseudomonadati</taxon>
        <taxon>Bacteroidota</taxon>
        <taxon>Cytophagia</taxon>
        <taxon>Cytophagales</taxon>
        <taxon>Hymenobacteraceae</taxon>
        <taxon>Pontibacter</taxon>
    </lineage>
</organism>
<dbReference type="Pfam" id="PF13620">
    <property type="entry name" value="CarboxypepD_reg"/>
    <property type="match status" value="1"/>
</dbReference>
<dbReference type="AlphaFoldDB" id="A0A364RD46"/>
<name>A0A364RD46_9BACT</name>
<dbReference type="GO" id="GO:0044718">
    <property type="term" value="P:siderophore transmembrane transport"/>
    <property type="evidence" value="ECO:0007669"/>
    <property type="project" value="TreeGrafter"/>
</dbReference>
<feature type="signal peptide" evidence="7">
    <location>
        <begin position="1"/>
        <end position="23"/>
    </location>
</feature>
<sequence length="1086" mass="118934">MKSIYRSLILCLAMLLSVQMVWAQGITTSSMTGTITDTKGESLPGATVVAVHTPSGTRYGTATNAEGRFNLPNMRVGGPYTVEVSYVGFQPKTTNNITLSLGDAFTLNVSLSESGTELGEVVITATKDPVMNGDRTGASTNVSRAQIQALPTISRSINDFTRLTPQSNGNAIGGRSARSNNISIDGSNFNNNFGLGTANLPGGSSQPISLDAIEEISVNIAPYDVRQSGFTGAGVNAVTRSGTNEFSGSVYTFLRNQDYQGTKVGDDELIVTDRDYKQYGVRVGGPIIKNKLFFFLNAEFERETTPGQQRIASSPANPFGSANNVTRPSVADLDRFSQYLRDTYGYETGAYQGYGFENRSNKFLARLDWNITNNHRFTIRYNQVEGYGDSFMSGSSSPITNFASGVGRSDINALHYSNSNYRNNNNVYSLVGELNSSFSNKFSNTFRASYTQIKNFRSSEGPIFPFVDILKDGQPYTSFGYELFSFGNKVDDKTLTITNNFTYYAGNHTLTAGVHYEDFRIANGFQRMGTSYYRFASWEDFVGGANPLAFGLTYSLRPGFEQAIPEGRFSQLGIYVQDEYAVMDNLKITGGLRVDLPFYPIDLLENPAVSQLTFAGGQKLNTATLPKSTPLYSPRLGFNWDVKGDRSLQLRGGTGIFSGRIPFVWLVNQSGDSGMLQITDAREGAQVPGPFNPDPNFYRPATPPAAGTSVPSVISATSDNFKMPQVWKSNLAIDKLLPGGIVATIEGIYSKDLNNAVFTNANLTQPQANLAAGTAYPDHRPIYPNGNARFINRTASGGALNAIVLDNNQEGYYWSATAQLQKTFANGLSALVAYTRSQAENTYDGSGDQSLSSWNLTTAVNGANTPELGYANYVIPNRVIASLAYKKEYAKHFATTLSMVYDGSEQGRFSYIYSSDFNRDGANADLIYIPRDASEITFVETTIGGVVYSPQQQSDLFFQYVDQDDYLSSRRGQYAERNGALLPWVNQFDVRLLQDFYVNVGGKRNTLQLSLDVLNFGNLLNRDWGVRSQTNQVAILTPANSAALPNAAPTFRLNADRNQPISSSFRNNLSTSSVYQMQVGVRYIFN</sequence>
<accession>A0A364RD46</accession>
<dbReference type="RefSeq" id="WP_112305805.1">
    <property type="nucleotide sequence ID" value="NZ_QMDV01000003.1"/>
</dbReference>
<evidence type="ECO:0000313" key="10">
    <source>
        <dbReference type="Proteomes" id="UP000251692"/>
    </source>
</evidence>
<dbReference type="PANTHER" id="PTHR30069:SF46">
    <property type="entry name" value="OAR PROTEIN"/>
    <property type="match status" value="1"/>
</dbReference>
<dbReference type="PANTHER" id="PTHR30069">
    <property type="entry name" value="TONB-DEPENDENT OUTER MEMBRANE RECEPTOR"/>
    <property type="match status" value="1"/>
</dbReference>
<dbReference type="GO" id="GO:0015344">
    <property type="term" value="F:siderophore uptake transmembrane transporter activity"/>
    <property type="evidence" value="ECO:0007669"/>
    <property type="project" value="TreeGrafter"/>
</dbReference>
<dbReference type="OrthoDB" id="9768147at2"/>
<feature type="chain" id="PRO_5016644207" evidence="7">
    <location>
        <begin position="24"/>
        <end position="1086"/>
    </location>
</feature>
<evidence type="ECO:0000256" key="2">
    <source>
        <dbReference type="ARBA" id="ARBA00022448"/>
    </source>
</evidence>
<keyword evidence="3" id="KW-1134">Transmembrane beta strand</keyword>
<dbReference type="InterPro" id="IPR039426">
    <property type="entry name" value="TonB-dep_rcpt-like"/>
</dbReference>
<keyword evidence="4" id="KW-0812">Transmembrane</keyword>
<feature type="domain" description="TonB-dependent transporter Oar-like beta-barrel" evidence="8">
    <location>
        <begin position="238"/>
        <end position="1021"/>
    </location>
</feature>